<dbReference type="AlphaFoldDB" id="A0AAE0F5E7"/>
<keyword evidence="2" id="KW-1133">Transmembrane helix</keyword>
<keyword evidence="1" id="KW-0175">Coiled coil</keyword>
<dbReference type="Proteomes" id="UP001190700">
    <property type="component" value="Unassembled WGS sequence"/>
</dbReference>
<accession>A0AAE0F5E7</accession>
<protein>
    <submittedName>
        <fullName evidence="3">Uncharacterized protein</fullName>
    </submittedName>
</protein>
<evidence type="ECO:0000313" key="3">
    <source>
        <dbReference type="EMBL" id="KAK3252189.1"/>
    </source>
</evidence>
<dbReference type="EMBL" id="LGRX02025569">
    <property type="protein sequence ID" value="KAK3252189.1"/>
    <property type="molecule type" value="Genomic_DNA"/>
</dbReference>
<dbReference type="InterPro" id="IPR052055">
    <property type="entry name" value="Hepadnavirus_pol/RT"/>
</dbReference>
<keyword evidence="4" id="KW-1185">Reference proteome</keyword>
<feature type="coiled-coil region" evidence="1">
    <location>
        <begin position="157"/>
        <end position="184"/>
    </location>
</feature>
<feature type="transmembrane region" description="Helical" evidence="2">
    <location>
        <begin position="37"/>
        <end position="60"/>
    </location>
</feature>
<dbReference type="PANTHER" id="PTHR33050">
    <property type="entry name" value="REVERSE TRANSCRIPTASE DOMAIN-CONTAINING PROTEIN"/>
    <property type="match status" value="1"/>
</dbReference>
<feature type="transmembrane region" description="Helical" evidence="2">
    <location>
        <begin position="99"/>
        <end position="120"/>
    </location>
</feature>
<proteinExistence type="predicted"/>
<comment type="caution">
    <text evidence="3">The sequence shown here is derived from an EMBL/GenBank/DDBJ whole genome shotgun (WGS) entry which is preliminary data.</text>
</comment>
<name>A0AAE0F5E7_9CHLO</name>
<sequence>MVGGGMGSDGAMVVGWAVVGWTDVGWTVVGEVVVGRWGMVVGVVVGDVVAGWMVVGWMVVGDVVAGWMVVGVVVMGAVVGWMVVVMVVGWMVVGDVVTGWMVVGGAVGEVVGLVVAEVGADVGQFNPSMVPDVLIVRKANSVGIGLEALRAQQTTLLNTMMQQVNSLNARVEVAEAEAAASAAKAATQGSGTAQSRDAEIEALRQFPYVTLVAGNPSPTRPATLENHMPQTHHLYNDNTYNALCKRTNALMRYERLVLAPALSYLHDSAAHSASAVDSVTDKENAPTMEDLGEGVSAAHNTVKGVLALLNNRYTMIQLRARMESDATVHGGAESVACEAGVHRGEDLTFRAERCWTPCASRGVQRREPTLQEKGVSGAEPGDEQVASCDGLPLVELAPRQVALQDRDSKKLRRLAKPDNWCFSFDLQDGYHVVGINPAFQEYMQFDVWGSCFSAAPFLSGRKSCLIRNEKKGHWEAAQLVEHLGLEVDLKAGQFHVTPARLQNIHVKAKALLSKASGQRRWLPAQRIATFAGLCQSVYLAVPLARLSRRELHYVLFTKRGWSSHGRRGVVAQAASSVPVEQSQDLTKPDESEAAHRLVPLRLGRHFTSRNPELMRRMRLLWILLDLRHRAPSKVHQKRVDRFASELSAQLPRYCAQWHDPGCEGVDSLAFSWLGEVNWVNPPWSLLDEVAHKLREERCSATVVAPYWLGFVMWGDHRKKGKTCQASQAESGLLAPRWGCYMD</sequence>
<evidence type="ECO:0000256" key="1">
    <source>
        <dbReference type="SAM" id="Coils"/>
    </source>
</evidence>
<reference evidence="3 4" key="1">
    <citation type="journal article" date="2015" name="Genome Biol. Evol.">
        <title>Comparative Genomics of a Bacterivorous Green Alga Reveals Evolutionary Causalities and Consequences of Phago-Mixotrophic Mode of Nutrition.</title>
        <authorList>
            <person name="Burns J.A."/>
            <person name="Paasch A."/>
            <person name="Narechania A."/>
            <person name="Kim E."/>
        </authorList>
    </citation>
    <scope>NUCLEOTIDE SEQUENCE [LARGE SCALE GENOMIC DNA]</scope>
    <source>
        <strain evidence="3 4">PLY_AMNH</strain>
    </source>
</reference>
<keyword evidence="2" id="KW-0472">Membrane</keyword>
<gene>
    <name evidence="3" type="ORF">CYMTET_38505</name>
</gene>
<feature type="transmembrane region" description="Helical" evidence="2">
    <location>
        <begin position="67"/>
        <end position="93"/>
    </location>
</feature>
<evidence type="ECO:0000256" key="2">
    <source>
        <dbReference type="SAM" id="Phobius"/>
    </source>
</evidence>
<organism evidence="3 4">
    <name type="scientific">Cymbomonas tetramitiformis</name>
    <dbReference type="NCBI Taxonomy" id="36881"/>
    <lineage>
        <taxon>Eukaryota</taxon>
        <taxon>Viridiplantae</taxon>
        <taxon>Chlorophyta</taxon>
        <taxon>Pyramimonadophyceae</taxon>
        <taxon>Pyramimonadales</taxon>
        <taxon>Pyramimonadaceae</taxon>
        <taxon>Cymbomonas</taxon>
    </lineage>
</organism>
<keyword evidence="2" id="KW-0812">Transmembrane</keyword>
<dbReference type="PANTHER" id="PTHR33050:SF7">
    <property type="entry name" value="RIBONUCLEASE H"/>
    <property type="match status" value="1"/>
</dbReference>
<evidence type="ECO:0000313" key="4">
    <source>
        <dbReference type="Proteomes" id="UP001190700"/>
    </source>
</evidence>